<keyword evidence="9" id="KW-0406">Ion transport</keyword>
<dbReference type="InterPro" id="IPR028325">
    <property type="entry name" value="VG_K_chnl"/>
</dbReference>
<protein>
    <recommendedName>
        <fullName evidence="13">Ion transport domain-containing protein</fullName>
    </recommendedName>
</protein>
<evidence type="ECO:0000256" key="5">
    <source>
        <dbReference type="ARBA" id="ARBA00022826"/>
    </source>
</evidence>
<keyword evidence="15" id="KW-1185">Reference proteome</keyword>
<dbReference type="PANTHER" id="PTHR11537:SF254">
    <property type="entry name" value="POTASSIUM VOLTAGE-GATED CHANNEL PROTEIN SHAB"/>
    <property type="match status" value="1"/>
</dbReference>
<feature type="transmembrane region" description="Helical" evidence="12">
    <location>
        <begin position="148"/>
        <end position="166"/>
    </location>
</feature>
<evidence type="ECO:0000256" key="1">
    <source>
        <dbReference type="ARBA" id="ARBA00004141"/>
    </source>
</evidence>
<dbReference type="Proteomes" id="UP001500235">
    <property type="component" value="Unassembled WGS sequence"/>
</dbReference>
<dbReference type="Pfam" id="PF00520">
    <property type="entry name" value="Ion_trans"/>
    <property type="match status" value="1"/>
</dbReference>
<dbReference type="Gene3D" id="1.10.287.70">
    <property type="match status" value="1"/>
</dbReference>
<evidence type="ECO:0000313" key="14">
    <source>
        <dbReference type="EMBL" id="GAA4013470.1"/>
    </source>
</evidence>
<feature type="domain" description="Ion transport" evidence="13">
    <location>
        <begin position="22"/>
        <end position="193"/>
    </location>
</feature>
<feature type="transmembrane region" description="Helical" evidence="12">
    <location>
        <begin position="29"/>
        <end position="45"/>
    </location>
</feature>
<evidence type="ECO:0000256" key="10">
    <source>
        <dbReference type="ARBA" id="ARBA00023136"/>
    </source>
</evidence>
<dbReference type="PANTHER" id="PTHR11537">
    <property type="entry name" value="VOLTAGE-GATED POTASSIUM CHANNEL"/>
    <property type="match status" value="1"/>
</dbReference>
<keyword evidence="11" id="KW-0407">Ion channel</keyword>
<proteinExistence type="predicted"/>
<reference evidence="15" key="1">
    <citation type="journal article" date="2019" name="Int. J. Syst. Evol. Microbiol.">
        <title>The Global Catalogue of Microorganisms (GCM) 10K type strain sequencing project: providing services to taxonomists for standard genome sequencing and annotation.</title>
        <authorList>
            <consortium name="The Broad Institute Genomics Platform"/>
            <consortium name="The Broad Institute Genome Sequencing Center for Infectious Disease"/>
            <person name="Wu L."/>
            <person name="Ma J."/>
        </authorList>
    </citation>
    <scope>NUCLEOTIDE SEQUENCE [LARGE SCALE GENOMIC DNA]</scope>
    <source>
        <strain evidence="15">JCM 17563</strain>
    </source>
</reference>
<feature type="transmembrane region" description="Helical" evidence="12">
    <location>
        <begin position="173"/>
        <end position="197"/>
    </location>
</feature>
<keyword evidence="4 12" id="KW-0812">Transmembrane</keyword>
<dbReference type="InterPro" id="IPR027359">
    <property type="entry name" value="Volt_channel_dom_sf"/>
</dbReference>
<comment type="subcellular location">
    <subcellularLocation>
        <location evidence="1">Membrane</location>
        <topology evidence="1">Multi-pass membrane protein</topology>
    </subcellularLocation>
</comment>
<name>A0ABP7SLL3_9SPHN</name>
<keyword evidence="5" id="KW-0631">Potassium channel</keyword>
<evidence type="ECO:0000256" key="11">
    <source>
        <dbReference type="ARBA" id="ARBA00023303"/>
    </source>
</evidence>
<keyword evidence="3" id="KW-0633">Potassium transport</keyword>
<feature type="transmembrane region" description="Helical" evidence="12">
    <location>
        <begin position="111"/>
        <end position="132"/>
    </location>
</feature>
<evidence type="ECO:0000256" key="9">
    <source>
        <dbReference type="ARBA" id="ARBA00023065"/>
    </source>
</evidence>
<keyword evidence="8 12" id="KW-1133">Transmembrane helix</keyword>
<dbReference type="SUPFAM" id="SSF81324">
    <property type="entry name" value="Voltage-gated potassium channels"/>
    <property type="match status" value="1"/>
</dbReference>
<keyword evidence="6" id="KW-0851">Voltage-gated channel</keyword>
<evidence type="ECO:0000256" key="12">
    <source>
        <dbReference type="SAM" id="Phobius"/>
    </source>
</evidence>
<sequence>MAILGLAWLLLVLTELVWGESQLFELAGTVIWIIFIAEFAIRLLLAPDRSTFLRRNWLTAMALIVPALRFFRSLAVLRAARALRGIRLVRIVGTANRSMNALRVTLRRRRFGYVLMLTALVVLLGAAGMLSFEPAADGEGGFTSYGHALWWTAMLVTSIGSDFWPLTSEGRILALLLSIYGLAVFGYITASFASFFVGRDAAEPDAPVAGTAEIQRLVEEVRELRLQLARSDS</sequence>
<keyword evidence="7" id="KW-0630">Potassium</keyword>
<comment type="caution">
    <text evidence="14">The sequence shown here is derived from an EMBL/GenBank/DDBJ whole genome shotgun (WGS) entry which is preliminary data.</text>
</comment>
<dbReference type="EMBL" id="BAABBQ010000001">
    <property type="protein sequence ID" value="GAA4013470.1"/>
    <property type="molecule type" value="Genomic_DNA"/>
</dbReference>
<evidence type="ECO:0000256" key="7">
    <source>
        <dbReference type="ARBA" id="ARBA00022958"/>
    </source>
</evidence>
<dbReference type="InterPro" id="IPR005821">
    <property type="entry name" value="Ion_trans_dom"/>
</dbReference>
<evidence type="ECO:0000256" key="8">
    <source>
        <dbReference type="ARBA" id="ARBA00022989"/>
    </source>
</evidence>
<evidence type="ECO:0000256" key="2">
    <source>
        <dbReference type="ARBA" id="ARBA00022448"/>
    </source>
</evidence>
<evidence type="ECO:0000256" key="3">
    <source>
        <dbReference type="ARBA" id="ARBA00022538"/>
    </source>
</evidence>
<keyword evidence="2" id="KW-0813">Transport</keyword>
<evidence type="ECO:0000256" key="4">
    <source>
        <dbReference type="ARBA" id="ARBA00022692"/>
    </source>
</evidence>
<evidence type="ECO:0000259" key="13">
    <source>
        <dbReference type="Pfam" id="PF00520"/>
    </source>
</evidence>
<gene>
    <name evidence="14" type="ORF">GCM10022280_09700</name>
</gene>
<evidence type="ECO:0000313" key="15">
    <source>
        <dbReference type="Proteomes" id="UP001500235"/>
    </source>
</evidence>
<keyword evidence="10 12" id="KW-0472">Membrane</keyword>
<organism evidence="14 15">
    <name type="scientific">Sphingomonas swuensis</name>
    <dbReference type="NCBI Taxonomy" id="977800"/>
    <lineage>
        <taxon>Bacteria</taxon>
        <taxon>Pseudomonadati</taxon>
        <taxon>Pseudomonadota</taxon>
        <taxon>Alphaproteobacteria</taxon>
        <taxon>Sphingomonadales</taxon>
        <taxon>Sphingomonadaceae</taxon>
        <taxon>Sphingomonas</taxon>
    </lineage>
</organism>
<dbReference type="Gene3D" id="1.20.5.110">
    <property type="match status" value="1"/>
</dbReference>
<dbReference type="Gene3D" id="1.20.120.350">
    <property type="entry name" value="Voltage-gated potassium channels. Chain C"/>
    <property type="match status" value="1"/>
</dbReference>
<evidence type="ECO:0000256" key="6">
    <source>
        <dbReference type="ARBA" id="ARBA00022882"/>
    </source>
</evidence>
<accession>A0ABP7SLL3</accession>